<evidence type="ECO:0000256" key="7">
    <source>
        <dbReference type="PROSITE-ProRule" id="PRU00023"/>
    </source>
</evidence>
<proteinExistence type="predicted"/>
<evidence type="ECO:0000256" key="5">
    <source>
        <dbReference type="ARBA" id="ARBA00023043"/>
    </source>
</evidence>
<feature type="transmembrane region" description="Helical" evidence="8">
    <location>
        <begin position="349"/>
        <end position="370"/>
    </location>
</feature>
<evidence type="ECO:0000256" key="4">
    <source>
        <dbReference type="ARBA" id="ARBA00022989"/>
    </source>
</evidence>
<dbReference type="PANTHER" id="PTHR24186:SF53">
    <property type="entry name" value="PGG DOMAIN-CONTAINING PROTEIN"/>
    <property type="match status" value="1"/>
</dbReference>
<evidence type="ECO:0000256" key="8">
    <source>
        <dbReference type="SAM" id="Phobius"/>
    </source>
</evidence>
<evidence type="ECO:0000256" key="1">
    <source>
        <dbReference type="ARBA" id="ARBA00004141"/>
    </source>
</evidence>
<keyword evidence="4 8" id="KW-1133">Transmembrane helix</keyword>
<dbReference type="Gene3D" id="1.25.40.20">
    <property type="entry name" value="Ankyrin repeat-containing domain"/>
    <property type="match status" value="1"/>
</dbReference>
<comment type="caution">
    <text evidence="10">The sequence shown here is derived from an EMBL/GenBank/DDBJ whole genome shotgun (WGS) entry which is preliminary data.</text>
</comment>
<dbReference type="STRING" id="93759.A0A1R3JBA1"/>
<keyword evidence="11" id="KW-1185">Reference proteome</keyword>
<dbReference type="SMART" id="SM00248">
    <property type="entry name" value="ANK"/>
    <property type="match status" value="4"/>
</dbReference>
<evidence type="ECO:0000313" key="11">
    <source>
        <dbReference type="Proteomes" id="UP000187203"/>
    </source>
</evidence>
<evidence type="ECO:0000256" key="2">
    <source>
        <dbReference type="ARBA" id="ARBA00022692"/>
    </source>
</evidence>
<evidence type="ECO:0000256" key="6">
    <source>
        <dbReference type="ARBA" id="ARBA00023136"/>
    </source>
</evidence>
<dbReference type="PROSITE" id="PS50297">
    <property type="entry name" value="ANK_REP_REGION"/>
    <property type="match status" value="1"/>
</dbReference>
<dbReference type="EMBL" id="AWUE01016393">
    <property type="protein sequence ID" value="OMO92094.1"/>
    <property type="molecule type" value="Genomic_DNA"/>
</dbReference>
<reference evidence="11" key="1">
    <citation type="submission" date="2013-09" db="EMBL/GenBank/DDBJ databases">
        <title>Corchorus olitorius genome sequencing.</title>
        <authorList>
            <person name="Alam M."/>
            <person name="Haque M.S."/>
            <person name="Islam M.S."/>
            <person name="Emdad E.M."/>
            <person name="Islam M.M."/>
            <person name="Ahmed B."/>
            <person name="Halim A."/>
            <person name="Hossen Q.M.M."/>
            <person name="Hossain M.Z."/>
            <person name="Ahmed R."/>
            <person name="Khan M.M."/>
            <person name="Islam R."/>
            <person name="Rashid M.M."/>
            <person name="Khan S.A."/>
            <person name="Rahman M.S."/>
            <person name="Alam M."/>
            <person name="Yahiya A.S."/>
            <person name="Khan M.S."/>
            <person name="Azam M.S."/>
            <person name="Haque T."/>
            <person name="Lashkar M.Z.H."/>
            <person name="Akhand A.I."/>
            <person name="Morshed G."/>
            <person name="Roy S."/>
            <person name="Uddin K.S."/>
            <person name="Rabeya T."/>
            <person name="Hossain A.S."/>
            <person name="Chowdhury A."/>
            <person name="Snigdha A.R."/>
            <person name="Mortoza M.S."/>
            <person name="Matin S.A."/>
            <person name="Hoque S.M.E."/>
            <person name="Islam M.K."/>
            <person name="Roy D.K."/>
            <person name="Haider R."/>
            <person name="Moosa M.M."/>
            <person name="Elias S.M."/>
            <person name="Hasan A.M."/>
            <person name="Jahan S."/>
            <person name="Shafiuddin M."/>
            <person name="Mahmood N."/>
            <person name="Shommy N.S."/>
        </authorList>
    </citation>
    <scope>NUCLEOTIDE SEQUENCE [LARGE SCALE GENOMIC DNA]</scope>
    <source>
        <strain evidence="11">cv. O-4</strain>
    </source>
</reference>
<protein>
    <recommendedName>
        <fullName evidence="9">PGG domain-containing protein</fullName>
    </recommendedName>
</protein>
<feature type="transmembrane region" description="Helical" evidence="8">
    <location>
        <begin position="458"/>
        <end position="475"/>
    </location>
</feature>
<dbReference type="InterPro" id="IPR002110">
    <property type="entry name" value="Ankyrin_rpt"/>
</dbReference>
<dbReference type="SUPFAM" id="SSF48403">
    <property type="entry name" value="Ankyrin repeat"/>
    <property type="match status" value="1"/>
</dbReference>
<evidence type="ECO:0000313" key="10">
    <source>
        <dbReference type="EMBL" id="OMO92094.1"/>
    </source>
</evidence>
<gene>
    <name evidence="10" type="ORF">COLO4_17870</name>
</gene>
<dbReference type="GO" id="GO:0005886">
    <property type="term" value="C:plasma membrane"/>
    <property type="evidence" value="ECO:0007669"/>
    <property type="project" value="TreeGrafter"/>
</dbReference>
<feature type="repeat" description="ANK" evidence="7">
    <location>
        <begin position="142"/>
        <end position="174"/>
    </location>
</feature>
<dbReference type="Pfam" id="PF12796">
    <property type="entry name" value="Ank_2"/>
    <property type="match status" value="1"/>
</dbReference>
<comment type="subcellular location">
    <subcellularLocation>
        <location evidence="1">Membrane</location>
        <topology evidence="1">Multi-pass membrane protein</topology>
    </subcellularLocation>
</comment>
<feature type="transmembrane region" description="Helical" evidence="8">
    <location>
        <begin position="391"/>
        <end position="412"/>
    </location>
</feature>
<dbReference type="PROSITE" id="PS50088">
    <property type="entry name" value="ANK_REPEAT"/>
    <property type="match status" value="2"/>
</dbReference>
<keyword evidence="6 8" id="KW-0472">Membrane</keyword>
<dbReference type="OrthoDB" id="944730at2759"/>
<accession>A0A1R3JBA1</accession>
<name>A0A1R3JBA1_9ROSI</name>
<dbReference type="AlphaFoldDB" id="A0A1R3JBA1"/>
<feature type="transmembrane region" description="Helical" evidence="8">
    <location>
        <begin position="432"/>
        <end position="451"/>
    </location>
</feature>
<dbReference type="InterPro" id="IPR036770">
    <property type="entry name" value="Ankyrin_rpt-contain_sf"/>
</dbReference>
<keyword evidence="3" id="KW-0677">Repeat</keyword>
<dbReference type="InterPro" id="IPR026961">
    <property type="entry name" value="PGG_dom"/>
</dbReference>
<keyword evidence="5 7" id="KW-0040">ANK repeat</keyword>
<dbReference type="Proteomes" id="UP000187203">
    <property type="component" value="Unassembled WGS sequence"/>
</dbReference>
<sequence>MTHMEHELYTAAQLGNIGPVSEYEGRLDQLLTPTGNTILHIVISCATPSGQYVKIPGRFGFYKMVPAPILEFINQVLDKCPCILFQANAKVKTLIQEDPEELSYCPNKSYETPLYIAARNGYRHLVASILDQCISADHRGPNGRTALHAAIMAKDEATVKILVEKRKKLTKVGDENGQIPLHYAAHFGSDRIVRFLLGCDRATAYMVDKDGMTALLMAARQGYRKIMAEIIDYSPDCCEITDKRGWSFVHFAMVALPQASITEMMPQFRNRIDDEDIYGNTPKQVLLTARPYANNVCDQVSQEELDSEKKEQIFKVLDEIGSEEVGGLPVRHLHTYRPNQNNDKPEARLMVAGLIATIAFTAAFAVPGGYRSEPGKDEGTAVLSHRPSIKLYEISLAIALVFALLEVARHFYLSRAAMVGYPTANKLHGYSFRLIPIAIGALVVAFAAGIYTVLKPALAVAIATCLIALSFFVFAI</sequence>
<evidence type="ECO:0000259" key="9">
    <source>
        <dbReference type="Pfam" id="PF13962"/>
    </source>
</evidence>
<keyword evidence="2 8" id="KW-0812">Transmembrane</keyword>
<feature type="repeat" description="ANK" evidence="7">
    <location>
        <begin position="176"/>
        <end position="197"/>
    </location>
</feature>
<dbReference type="Pfam" id="PF13962">
    <property type="entry name" value="PGG"/>
    <property type="match status" value="1"/>
</dbReference>
<dbReference type="PANTHER" id="PTHR24186">
    <property type="entry name" value="PROTEIN PHOSPHATASE 1 REGULATORY SUBUNIT"/>
    <property type="match status" value="1"/>
</dbReference>
<feature type="domain" description="PGG" evidence="9">
    <location>
        <begin position="342"/>
        <end position="453"/>
    </location>
</feature>
<organism evidence="10 11">
    <name type="scientific">Corchorus olitorius</name>
    <dbReference type="NCBI Taxonomy" id="93759"/>
    <lineage>
        <taxon>Eukaryota</taxon>
        <taxon>Viridiplantae</taxon>
        <taxon>Streptophyta</taxon>
        <taxon>Embryophyta</taxon>
        <taxon>Tracheophyta</taxon>
        <taxon>Spermatophyta</taxon>
        <taxon>Magnoliopsida</taxon>
        <taxon>eudicotyledons</taxon>
        <taxon>Gunneridae</taxon>
        <taxon>Pentapetalae</taxon>
        <taxon>rosids</taxon>
        <taxon>malvids</taxon>
        <taxon>Malvales</taxon>
        <taxon>Malvaceae</taxon>
        <taxon>Grewioideae</taxon>
        <taxon>Apeibeae</taxon>
        <taxon>Corchorus</taxon>
    </lineage>
</organism>
<evidence type="ECO:0000256" key="3">
    <source>
        <dbReference type="ARBA" id="ARBA00022737"/>
    </source>
</evidence>